<sequence length="147" mass="17227">MEGVSVKVYRGMKSFWVRRGYQRLDEQQAPAAGRARRRRFRLRRLKVAPRLKLLRLIVRSPKRFLVWLRDNYMKMMMELAGSRVCSTGYGYYGYVVDPAISSFCRAPIKEYDQKMLIEIYKSLKVAQGQLVPREAGELRSGTLVCRQ</sequence>
<accession>A0AAN7L545</accession>
<dbReference type="PANTHER" id="PTHR33702">
    <property type="entry name" value="BNAA09G40010D PROTEIN"/>
    <property type="match status" value="1"/>
</dbReference>
<dbReference type="EMBL" id="JAXIOK010000001">
    <property type="protein sequence ID" value="KAK4779832.1"/>
    <property type="molecule type" value="Genomic_DNA"/>
</dbReference>
<proteinExistence type="predicted"/>
<name>A0AAN7L545_9MYRT</name>
<comment type="caution">
    <text evidence="1">The sequence shown here is derived from an EMBL/GenBank/DDBJ whole genome shotgun (WGS) entry which is preliminary data.</text>
</comment>
<evidence type="ECO:0000313" key="2">
    <source>
        <dbReference type="Proteomes" id="UP001345219"/>
    </source>
</evidence>
<dbReference type="AlphaFoldDB" id="A0AAN7L545"/>
<protein>
    <submittedName>
        <fullName evidence="1">Uncharacterized protein</fullName>
    </submittedName>
</protein>
<keyword evidence="2" id="KW-1185">Reference proteome</keyword>
<dbReference type="PANTHER" id="PTHR33702:SF5">
    <property type="entry name" value="OS01G0308600 PROTEIN"/>
    <property type="match status" value="1"/>
</dbReference>
<organism evidence="1 2">
    <name type="scientific">Trapa incisa</name>
    <dbReference type="NCBI Taxonomy" id="236973"/>
    <lineage>
        <taxon>Eukaryota</taxon>
        <taxon>Viridiplantae</taxon>
        <taxon>Streptophyta</taxon>
        <taxon>Embryophyta</taxon>
        <taxon>Tracheophyta</taxon>
        <taxon>Spermatophyta</taxon>
        <taxon>Magnoliopsida</taxon>
        <taxon>eudicotyledons</taxon>
        <taxon>Gunneridae</taxon>
        <taxon>Pentapetalae</taxon>
        <taxon>rosids</taxon>
        <taxon>malvids</taxon>
        <taxon>Myrtales</taxon>
        <taxon>Lythraceae</taxon>
        <taxon>Trapa</taxon>
    </lineage>
</organism>
<reference evidence="1 2" key="1">
    <citation type="journal article" date="2023" name="Hortic Res">
        <title>Pangenome of water caltrop reveals structural variations and asymmetric subgenome divergence after allopolyploidization.</title>
        <authorList>
            <person name="Zhang X."/>
            <person name="Chen Y."/>
            <person name="Wang L."/>
            <person name="Yuan Y."/>
            <person name="Fang M."/>
            <person name="Shi L."/>
            <person name="Lu R."/>
            <person name="Comes H.P."/>
            <person name="Ma Y."/>
            <person name="Chen Y."/>
            <person name="Huang G."/>
            <person name="Zhou Y."/>
            <person name="Zheng Z."/>
            <person name="Qiu Y."/>
        </authorList>
    </citation>
    <scope>NUCLEOTIDE SEQUENCE [LARGE SCALE GENOMIC DNA]</scope>
    <source>
        <tissue evidence="1">Roots</tissue>
    </source>
</reference>
<evidence type="ECO:0000313" key="1">
    <source>
        <dbReference type="EMBL" id="KAK4779832.1"/>
    </source>
</evidence>
<gene>
    <name evidence="1" type="ORF">SAY87_015938</name>
</gene>
<dbReference type="Proteomes" id="UP001345219">
    <property type="component" value="Chromosome 13"/>
</dbReference>